<name>A0A7G9TDL8_PSEMX</name>
<organism evidence="1 2">
    <name type="scientific">Pseudoxanthomonas mexicana</name>
    <dbReference type="NCBI Taxonomy" id="128785"/>
    <lineage>
        <taxon>Bacteria</taxon>
        <taxon>Pseudomonadati</taxon>
        <taxon>Pseudomonadota</taxon>
        <taxon>Gammaproteobacteria</taxon>
        <taxon>Lysobacterales</taxon>
        <taxon>Lysobacteraceae</taxon>
        <taxon>Pseudoxanthomonas</taxon>
    </lineage>
</organism>
<dbReference type="RefSeq" id="WP_187573628.1">
    <property type="nucleotide sequence ID" value="NZ_CP060731.1"/>
</dbReference>
<dbReference type="Proteomes" id="UP000515838">
    <property type="component" value="Chromosome"/>
</dbReference>
<protein>
    <submittedName>
        <fullName evidence="1">Uncharacterized protein</fullName>
    </submittedName>
</protein>
<evidence type="ECO:0000313" key="1">
    <source>
        <dbReference type="EMBL" id="QNN78193.1"/>
    </source>
</evidence>
<reference evidence="1 2" key="1">
    <citation type="submission" date="2020-08" db="EMBL/GenBank/DDBJ databases">
        <title>Streptomycin Non-resistant strain, P. mexicana.</title>
        <authorList>
            <person name="Ganesh-Kumar S."/>
            <person name="Zhe T."/>
            <person name="Yu Z."/>
            <person name="Min Y."/>
        </authorList>
    </citation>
    <scope>NUCLEOTIDE SEQUENCE [LARGE SCALE GENOMIC DNA]</scope>
    <source>
        <strain evidence="1 2">GTZY2</strain>
    </source>
</reference>
<dbReference type="AlphaFoldDB" id="A0A7G9TDL8"/>
<dbReference type="GeneID" id="81469672"/>
<evidence type="ECO:0000313" key="2">
    <source>
        <dbReference type="Proteomes" id="UP000515838"/>
    </source>
</evidence>
<sequence>MDTIRQGAAAELWQSLVREACTRCGQSLDEAQESYLVFVLLRHQRDGHLLARTQALEWLEAQLRVGSARTDALRDVGDRCLLIAGLFPALAQRRRVSVEYFIDLGRGAYQGVADSGRSAYADLFAQLASTYHQLVHTLRAVRGEPVVSLGSHRHGMLH</sequence>
<dbReference type="EMBL" id="CP060731">
    <property type="protein sequence ID" value="QNN78193.1"/>
    <property type="molecule type" value="Genomic_DNA"/>
</dbReference>
<proteinExistence type="predicted"/>
<accession>A0A7G9TDL8</accession>
<gene>
    <name evidence="1" type="ORF">IAE60_01765</name>
</gene>